<feature type="non-terminal residue" evidence="1">
    <location>
        <position position="177"/>
    </location>
</feature>
<organism evidence="1 2">
    <name type="scientific">Helicobacter valdiviensis</name>
    <dbReference type="NCBI Taxonomy" id="1458358"/>
    <lineage>
        <taxon>Bacteria</taxon>
        <taxon>Pseudomonadati</taxon>
        <taxon>Campylobacterota</taxon>
        <taxon>Epsilonproteobacteria</taxon>
        <taxon>Campylobacterales</taxon>
        <taxon>Helicobacteraceae</taxon>
        <taxon>Helicobacter</taxon>
    </lineage>
</organism>
<dbReference type="EMBL" id="NBIU01000125">
    <property type="protein sequence ID" value="PZT47115.1"/>
    <property type="molecule type" value="Genomic_DNA"/>
</dbReference>
<reference evidence="1 2" key="1">
    <citation type="submission" date="2017-03" db="EMBL/GenBank/DDBJ databases">
        <title>Genomic and clinical evidence uncovers the enterohepatic species Helicobacter valdiviensis as a potential human intestinal pathogen.</title>
        <authorList>
            <person name="Fresia P."/>
            <person name="Jara R."/>
            <person name="Sierra R."/>
            <person name="Ferres I."/>
            <person name="Greif G."/>
            <person name="Iraola G."/>
            <person name="Collado L."/>
        </authorList>
    </citation>
    <scope>NUCLEOTIDE SEQUENCE [LARGE SCALE GENOMIC DNA]</scope>
    <source>
        <strain evidence="1 2">WBE14</strain>
    </source>
</reference>
<sequence>NNKELCEYARRYKSDWSKWQKVPPSINPPFSIGFCAFGANNKYDGFYRCCTEEREVIKEEMAKAIKEKATYISYPKVYKRKIDINNDGVLDNVILSQGEYFSALAIYKNGKLDAKASGKIYGDDLHFHGAKTKEEVCMVNETPCMALTTYALPSNKVSGILLDSEIPILSYLAYGVM</sequence>
<dbReference type="AlphaFoldDB" id="A0A2W6MRC2"/>
<comment type="caution">
    <text evidence="1">The sequence shown here is derived from an EMBL/GenBank/DDBJ whole genome shotgun (WGS) entry which is preliminary data.</text>
</comment>
<protein>
    <submittedName>
        <fullName evidence="1">Uncharacterized protein</fullName>
    </submittedName>
</protein>
<evidence type="ECO:0000313" key="1">
    <source>
        <dbReference type="EMBL" id="PZT47115.1"/>
    </source>
</evidence>
<proteinExistence type="predicted"/>
<evidence type="ECO:0000313" key="2">
    <source>
        <dbReference type="Proteomes" id="UP000249746"/>
    </source>
</evidence>
<name>A0A2W6MRC2_9HELI</name>
<accession>A0A2W6MRC2</accession>
<gene>
    <name evidence="1" type="ORF">B6S12_10800</name>
</gene>
<dbReference type="Proteomes" id="UP000249746">
    <property type="component" value="Unassembled WGS sequence"/>
</dbReference>
<keyword evidence="2" id="KW-1185">Reference proteome</keyword>
<feature type="non-terminal residue" evidence="1">
    <location>
        <position position="1"/>
    </location>
</feature>